<dbReference type="Gene3D" id="3.30.559.10">
    <property type="entry name" value="Chloramphenicol acetyltransferase-like domain"/>
    <property type="match status" value="1"/>
</dbReference>
<evidence type="ECO:0000313" key="2">
    <source>
        <dbReference type="EMBL" id="KAE9599395.1"/>
    </source>
</evidence>
<keyword evidence="2" id="KW-0808">Transferase</keyword>
<dbReference type="InterPro" id="IPR050317">
    <property type="entry name" value="Plant_Fungal_Acyltransferase"/>
</dbReference>
<dbReference type="AlphaFoldDB" id="A0A6A4P8Q4"/>
<dbReference type="PANTHER" id="PTHR31642:SF145">
    <property type="entry name" value="BRASSINOSTEROID-RELATED ACYLTRANSFERASE 1"/>
    <property type="match status" value="1"/>
</dbReference>
<dbReference type="InterPro" id="IPR023213">
    <property type="entry name" value="CAT-like_dom_sf"/>
</dbReference>
<dbReference type="Pfam" id="PF02458">
    <property type="entry name" value="Transferase"/>
    <property type="match status" value="1"/>
</dbReference>
<organism evidence="2 3">
    <name type="scientific">Lupinus albus</name>
    <name type="common">White lupine</name>
    <name type="synonym">Lupinus termis</name>
    <dbReference type="NCBI Taxonomy" id="3870"/>
    <lineage>
        <taxon>Eukaryota</taxon>
        <taxon>Viridiplantae</taxon>
        <taxon>Streptophyta</taxon>
        <taxon>Embryophyta</taxon>
        <taxon>Tracheophyta</taxon>
        <taxon>Spermatophyta</taxon>
        <taxon>Magnoliopsida</taxon>
        <taxon>eudicotyledons</taxon>
        <taxon>Gunneridae</taxon>
        <taxon>Pentapetalae</taxon>
        <taxon>rosids</taxon>
        <taxon>fabids</taxon>
        <taxon>Fabales</taxon>
        <taxon>Fabaceae</taxon>
        <taxon>Papilionoideae</taxon>
        <taxon>50 kb inversion clade</taxon>
        <taxon>genistoids sensu lato</taxon>
        <taxon>core genistoids</taxon>
        <taxon>Genisteae</taxon>
        <taxon>Lupinus</taxon>
    </lineage>
</organism>
<evidence type="ECO:0000256" key="1">
    <source>
        <dbReference type="ARBA" id="ARBA00009861"/>
    </source>
</evidence>
<dbReference type="GO" id="GO:0016747">
    <property type="term" value="F:acyltransferase activity, transferring groups other than amino-acyl groups"/>
    <property type="evidence" value="ECO:0007669"/>
    <property type="project" value="TreeGrafter"/>
</dbReference>
<dbReference type="Proteomes" id="UP000447434">
    <property type="component" value="Chromosome 14"/>
</dbReference>
<comment type="similarity">
    <text evidence="1">Belongs to the plant acyltransferase family.</text>
</comment>
<protein>
    <submittedName>
        <fullName evidence="2">Putative transferase</fullName>
    </submittedName>
</protein>
<proteinExistence type="inferred from homology"/>
<gene>
    <name evidence="2" type="ORF">Lalb_Chr14g0361801</name>
</gene>
<comment type="caution">
    <text evidence="2">The sequence shown here is derived from an EMBL/GenBank/DDBJ whole genome shotgun (WGS) entry which is preliminary data.</text>
</comment>
<evidence type="ECO:0000313" key="3">
    <source>
        <dbReference type="Proteomes" id="UP000447434"/>
    </source>
</evidence>
<dbReference type="OrthoDB" id="671439at2759"/>
<dbReference type="EMBL" id="WOCE01000014">
    <property type="protein sequence ID" value="KAE9599395.1"/>
    <property type="molecule type" value="Genomic_DNA"/>
</dbReference>
<sequence>MAAPHDENVPASSIVSISRIVSVHQKLLQPDQRVLNLSNLDRQCPTHMYLVFFYKHHTLKDHLSLNSVFKGLKSGLEETLSIWYPGAGRLRQNQIDEKLNLCCNNEGAILVEAETTVKISQLGDLSQYSDFFEKLVYKPAFGDGDFSNMPLVVAQVRNIFKLHI</sequence>
<accession>A0A6A4P8Q4</accession>
<keyword evidence="3" id="KW-1185">Reference proteome</keyword>
<reference evidence="3" key="1">
    <citation type="journal article" date="2020" name="Nat. Commun.">
        <title>Genome sequence of the cluster root forming white lupin.</title>
        <authorList>
            <person name="Hufnagel B."/>
            <person name="Marques A."/>
            <person name="Soriano A."/>
            <person name="Marques L."/>
            <person name="Divol F."/>
            <person name="Doumas P."/>
            <person name="Sallet E."/>
            <person name="Mancinotti D."/>
            <person name="Carrere S."/>
            <person name="Marande W."/>
            <person name="Arribat S."/>
            <person name="Keller J."/>
            <person name="Huneau C."/>
            <person name="Blein T."/>
            <person name="Aime D."/>
            <person name="Laguerre M."/>
            <person name="Taylor J."/>
            <person name="Schubert V."/>
            <person name="Nelson M."/>
            <person name="Geu-Flores F."/>
            <person name="Crespi M."/>
            <person name="Gallardo-Guerrero K."/>
            <person name="Delaux P.-M."/>
            <person name="Salse J."/>
            <person name="Berges H."/>
            <person name="Guyot R."/>
            <person name="Gouzy J."/>
            <person name="Peret B."/>
        </authorList>
    </citation>
    <scope>NUCLEOTIDE SEQUENCE [LARGE SCALE GENOMIC DNA]</scope>
    <source>
        <strain evidence="3">cv. Amiga</strain>
    </source>
</reference>
<dbReference type="PANTHER" id="PTHR31642">
    <property type="entry name" value="TRICHOTHECENE 3-O-ACETYLTRANSFERASE"/>
    <property type="match status" value="1"/>
</dbReference>
<name>A0A6A4P8Q4_LUPAL</name>